<keyword evidence="2" id="KW-1185">Reference proteome</keyword>
<protein>
    <submittedName>
        <fullName evidence="1">Uncharacterized protein</fullName>
    </submittedName>
</protein>
<organism evidence="1 2">
    <name type="scientific">Gossypium arboreum</name>
    <name type="common">Tree cotton</name>
    <name type="synonym">Gossypium nanking</name>
    <dbReference type="NCBI Taxonomy" id="29729"/>
    <lineage>
        <taxon>Eukaryota</taxon>
        <taxon>Viridiplantae</taxon>
        <taxon>Streptophyta</taxon>
        <taxon>Embryophyta</taxon>
        <taxon>Tracheophyta</taxon>
        <taxon>Spermatophyta</taxon>
        <taxon>Magnoliopsida</taxon>
        <taxon>eudicotyledons</taxon>
        <taxon>Gunneridae</taxon>
        <taxon>Pentapetalae</taxon>
        <taxon>rosids</taxon>
        <taxon>malvids</taxon>
        <taxon>Malvales</taxon>
        <taxon>Malvaceae</taxon>
        <taxon>Malvoideae</taxon>
        <taxon>Gossypium</taxon>
    </lineage>
</organism>
<evidence type="ECO:0000313" key="2">
    <source>
        <dbReference type="Proteomes" id="UP000032142"/>
    </source>
</evidence>
<sequence length="23" mass="2559">MSKPILDSISYLSSSSHNLHITK</sequence>
<reference evidence="2" key="1">
    <citation type="submission" date="2014-09" db="EMBL/GenBank/DDBJ databases">
        <authorList>
            <person name="Mudge J."/>
            <person name="Ramaraj T."/>
            <person name="Lindquist I.E."/>
            <person name="Bharti A.K."/>
            <person name="Sundararajan A."/>
            <person name="Cameron C.T."/>
            <person name="Woodward J.E."/>
            <person name="May G.D."/>
            <person name="Brubaker C."/>
            <person name="Broadhvest J."/>
            <person name="Wilkins T.A."/>
        </authorList>
    </citation>
    <scope>NUCLEOTIDE SEQUENCE</scope>
    <source>
        <strain evidence="2">cv. AKA8401</strain>
    </source>
</reference>
<evidence type="ECO:0000313" key="1">
    <source>
        <dbReference type="EMBL" id="KHG19773.1"/>
    </source>
</evidence>
<dbReference type="EMBL" id="KN413928">
    <property type="protein sequence ID" value="KHG19773.1"/>
    <property type="molecule type" value="Genomic_DNA"/>
</dbReference>
<name>A0A0B0NZ65_GOSAR</name>
<proteinExistence type="predicted"/>
<dbReference type="AlphaFoldDB" id="A0A0B0NZ65"/>
<dbReference type="Proteomes" id="UP000032142">
    <property type="component" value="Unassembled WGS sequence"/>
</dbReference>
<gene>
    <name evidence="1" type="ORF">F383_25412</name>
</gene>
<accession>A0A0B0NZ65</accession>